<evidence type="ECO:0000313" key="3">
    <source>
        <dbReference type="Proteomes" id="UP000000753"/>
    </source>
</evidence>
<dbReference type="Proteomes" id="UP000000753">
    <property type="component" value="Chromosome"/>
</dbReference>
<dbReference type="HOGENOM" id="CLU_128258_0_0_6"/>
<organism evidence="2 3">
    <name type="scientific">Shewanella piezotolerans (strain WP3 / JCM 13877)</name>
    <dbReference type="NCBI Taxonomy" id="225849"/>
    <lineage>
        <taxon>Bacteria</taxon>
        <taxon>Pseudomonadati</taxon>
        <taxon>Pseudomonadota</taxon>
        <taxon>Gammaproteobacteria</taxon>
        <taxon>Alteromonadales</taxon>
        <taxon>Shewanellaceae</taxon>
        <taxon>Shewanella</taxon>
    </lineage>
</organism>
<dbReference type="RefSeq" id="WP_020914516.1">
    <property type="nucleotide sequence ID" value="NC_011566.1"/>
</dbReference>
<dbReference type="STRING" id="225849.swp_4543"/>
<keyword evidence="3" id="KW-1185">Reference proteome</keyword>
<dbReference type="PROSITE" id="PS51257">
    <property type="entry name" value="PROKAR_LIPOPROTEIN"/>
    <property type="match status" value="1"/>
</dbReference>
<sequence length="127" mass="13405">MKKILIGFALIALTACSAHQLHGDAASIRIVDVEPQNCSFLGEVDGSQGNWFTADFTSDRDILIGARNEVKNQAAALGANVIVLKKSVDNSNEGIEAYGNERGAVISSTKGTYSSTVIGEAFNCPQT</sequence>
<proteinExistence type="predicted"/>
<dbReference type="AlphaFoldDB" id="B8CUJ4"/>
<dbReference type="KEGG" id="swp:swp_4543"/>
<feature type="chain" id="PRO_5002870397" description="Lipoprotein" evidence="1">
    <location>
        <begin position="21"/>
        <end position="127"/>
    </location>
</feature>
<name>B8CUJ4_SHEPW</name>
<dbReference type="eggNOG" id="ENOG50316V4">
    <property type="taxonomic scope" value="Bacteria"/>
</dbReference>
<dbReference type="InterPro" id="IPR025294">
    <property type="entry name" value="DUF4156"/>
</dbReference>
<accession>B8CUJ4</accession>
<keyword evidence="1" id="KW-0732">Signal</keyword>
<gene>
    <name evidence="2" type="ordered locus">swp_4543</name>
</gene>
<dbReference type="EMBL" id="CP000472">
    <property type="protein sequence ID" value="ACJ31186.1"/>
    <property type="molecule type" value="Genomic_DNA"/>
</dbReference>
<evidence type="ECO:0008006" key="4">
    <source>
        <dbReference type="Google" id="ProtNLM"/>
    </source>
</evidence>
<protein>
    <recommendedName>
        <fullName evidence="4">Lipoprotein</fullName>
    </recommendedName>
</protein>
<reference evidence="2 3" key="1">
    <citation type="journal article" date="2008" name="PLoS ONE">
        <title>Environmental adaptation: genomic analysis of the piezotolerant and psychrotolerant deep-sea iron reducing bacterium Shewanella piezotolerans WP3.</title>
        <authorList>
            <person name="Wang F."/>
            <person name="Wang J."/>
            <person name="Jian H."/>
            <person name="Zhang B."/>
            <person name="Li S."/>
            <person name="Wang F."/>
            <person name="Zeng X."/>
            <person name="Gao L."/>
            <person name="Bartlett D.H."/>
            <person name="Yu J."/>
            <person name="Hu S."/>
            <person name="Xiao X."/>
        </authorList>
    </citation>
    <scope>NUCLEOTIDE SEQUENCE [LARGE SCALE GENOMIC DNA]</scope>
    <source>
        <strain evidence="3">WP3 / JCM 13877</strain>
    </source>
</reference>
<evidence type="ECO:0000313" key="2">
    <source>
        <dbReference type="EMBL" id="ACJ31186.1"/>
    </source>
</evidence>
<dbReference type="Pfam" id="PF13698">
    <property type="entry name" value="DUF4156"/>
    <property type="match status" value="1"/>
</dbReference>
<evidence type="ECO:0000256" key="1">
    <source>
        <dbReference type="SAM" id="SignalP"/>
    </source>
</evidence>
<feature type="signal peptide" evidence="1">
    <location>
        <begin position="1"/>
        <end position="20"/>
    </location>
</feature>